<feature type="compositionally biased region" description="Acidic residues" evidence="1">
    <location>
        <begin position="175"/>
        <end position="189"/>
    </location>
</feature>
<feature type="region of interest" description="Disordered" evidence="1">
    <location>
        <begin position="122"/>
        <end position="331"/>
    </location>
</feature>
<feature type="compositionally biased region" description="Basic and acidic residues" evidence="1">
    <location>
        <begin position="234"/>
        <end position="243"/>
    </location>
</feature>
<dbReference type="RefSeq" id="XP_043168683.1">
    <property type="nucleotide sequence ID" value="XM_043312748.1"/>
</dbReference>
<protein>
    <submittedName>
        <fullName evidence="2">Uncharacterized protein</fullName>
    </submittedName>
</protein>
<keyword evidence="3" id="KW-1185">Reference proteome</keyword>
<evidence type="ECO:0000313" key="3">
    <source>
        <dbReference type="Proteomes" id="UP000676310"/>
    </source>
</evidence>
<evidence type="ECO:0000313" key="2">
    <source>
        <dbReference type="EMBL" id="CAG5158538.1"/>
    </source>
</evidence>
<dbReference type="EMBL" id="CAJRGZ010000019">
    <property type="protein sequence ID" value="CAG5158538.1"/>
    <property type="molecule type" value="Genomic_DNA"/>
</dbReference>
<feature type="compositionally biased region" description="Basic and acidic residues" evidence="1">
    <location>
        <begin position="299"/>
        <end position="308"/>
    </location>
</feature>
<dbReference type="OrthoDB" id="3694026at2759"/>
<sequence>MNPINLDNDVWSIDALKTALKSHTLFKRYGMEMPAKVLKKDLKSVARRFDQHDKSTMIADGKLPEPIAYDDGYYAVNADLRPMAEAAGMKNTHGKNFNKMGLAKTLIRWDVDHAPRVAIFLPRRKKEEKPDMPKRAVQTQNKTGVEPLKSKKRKAVPAQPSVPPKRQNKTKTTANDDDVEMSDEDESGDDGFLPQPAIKGIMSTRTLRQKQTPARKPRKGQAIAPQTHIGANKNMHEVTYRQVDEDEEGDPRDDAAGHADEEDDEEFKVDAGELQWSSTKRRALGRLAARGEKPKKKPTKADQARPDPSEDGTQNTAERHANEQQEKDDEEKGIIHNAHRLGGYNTSALADTFRVKNKTVHAHMEGHIRPGVEPAPTDQLGTWRLYERYVDLAKREGRDPDLWMGGGASP</sequence>
<feature type="compositionally biased region" description="Polar residues" evidence="1">
    <location>
        <begin position="203"/>
        <end position="212"/>
    </location>
</feature>
<organism evidence="2 3">
    <name type="scientific">Alternaria atra</name>
    <dbReference type="NCBI Taxonomy" id="119953"/>
    <lineage>
        <taxon>Eukaryota</taxon>
        <taxon>Fungi</taxon>
        <taxon>Dikarya</taxon>
        <taxon>Ascomycota</taxon>
        <taxon>Pezizomycotina</taxon>
        <taxon>Dothideomycetes</taxon>
        <taxon>Pleosporomycetidae</taxon>
        <taxon>Pleosporales</taxon>
        <taxon>Pleosporineae</taxon>
        <taxon>Pleosporaceae</taxon>
        <taxon>Alternaria</taxon>
        <taxon>Alternaria sect. Ulocladioides</taxon>
    </lineage>
</organism>
<reference evidence="2" key="1">
    <citation type="submission" date="2021-05" db="EMBL/GenBank/DDBJ databases">
        <authorList>
            <person name="Stam R."/>
        </authorList>
    </citation>
    <scope>NUCLEOTIDE SEQUENCE</scope>
    <source>
        <strain evidence="2">CS162</strain>
    </source>
</reference>
<dbReference type="AlphaFoldDB" id="A0A8J2I722"/>
<feature type="compositionally biased region" description="Basic and acidic residues" evidence="1">
    <location>
        <begin position="317"/>
        <end position="331"/>
    </location>
</feature>
<dbReference type="GeneID" id="67016876"/>
<accession>A0A8J2I722</accession>
<dbReference type="Proteomes" id="UP000676310">
    <property type="component" value="Unassembled WGS sequence"/>
</dbReference>
<gene>
    <name evidence="2" type="ORF">ALTATR162_LOCUS5131</name>
</gene>
<comment type="caution">
    <text evidence="2">The sequence shown here is derived from an EMBL/GenBank/DDBJ whole genome shotgun (WGS) entry which is preliminary data.</text>
</comment>
<evidence type="ECO:0000256" key="1">
    <source>
        <dbReference type="SAM" id="MobiDB-lite"/>
    </source>
</evidence>
<name>A0A8J2I722_9PLEO</name>
<proteinExistence type="predicted"/>
<feature type="compositionally biased region" description="Basic and acidic residues" evidence="1">
    <location>
        <begin position="125"/>
        <end position="134"/>
    </location>
</feature>